<dbReference type="Proteomes" id="UP000325714">
    <property type="component" value="Segment"/>
</dbReference>
<keyword evidence="1" id="KW-0175">Coiled coil</keyword>
<accession>A0A5J6DB76</accession>
<evidence type="ECO:0000313" key="3">
    <source>
        <dbReference type="Proteomes" id="UP000325714"/>
    </source>
</evidence>
<keyword evidence="3" id="KW-1185">Reference proteome</keyword>
<dbReference type="InterPro" id="IPR058006">
    <property type="entry name" value="1.05"/>
</dbReference>
<feature type="coiled-coil region" evidence="1">
    <location>
        <begin position="44"/>
        <end position="78"/>
    </location>
</feature>
<proteinExistence type="predicted"/>
<protein>
    <submittedName>
        <fullName evidence="2">Uncharacterized protein</fullName>
    </submittedName>
</protein>
<evidence type="ECO:0000256" key="1">
    <source>
        <dbReference type="SAM" id="Coils"/>
    </source>
</evidence>
<name>A0A5J6DB76_9CAUD</name>
<evidence type="ECO:0000313" key="2">
    <source>
        <dbReference type="EMBL" id="QEQ94746.1"/>
    </source>
</evidence>
<gene>
    <name evidence="2" type="ORF">pEpSNUABM09_48</name>
</gene>
<dbReference type="EMBL" id="MN184885">
    <property type="protein sequence ID" value="QEQ94746.1"/>
    <property type="molecule type" value="Genomic_DNA"/>
</dbReference>
<reference evidence="2 3" key="1">
    <citation type="submission" date="2019-07" db="EMBL/GenBank/DDBJ databases">
        <title>Complete genome sequence of bacteriophage infecting Erwinia pyrifoliae.</title>
        <authorList>
            <person name="Kim S.G."/>
            <person name="Park S.C."/>
        </authorList>
    </citation>
    <scope>NUCLEOTIDE SEQUENCE [LARGE SCALE GENOMIC DNA]</scope>
</reference>
<dbReference type="Pfam" id="PF25755">
    <property type="entry name" value="Phage_T3_1_05"/>
    <property type="match status" value="1"/>
</dbReference>
<organism evidence="2 3">
    <name type="scientific">Erwinia phage pEp_SNUABM_09</name>
    <dbReference type="NCBI Taxonomy" id="2601644"/>
    <lineage>
        <taxon>Viruses</taxon>
        <taxon>Duplodnaviria</taxon>
        <taxon>Heunggongvirae</taxon>
        <taxon>Uroviricota</taxon>
        <taxon>Caudoviricetes</taxon>
        <taxon>Autographivirales</taxon>
        <taxon>Autotranscriptaviridae</taxon>
        <taxon>Studiervirinae</taxon>
        <taxon>Snaubvirus</taxon>
        <taxon>Snaubvirus pEpSNUABM09</taxon>
    </lineage>
</organism>
<sequence length="193" mass="22442">MSTYYMIIAVTAVATFTLTLFLMGAFRKESEEVDEYQRSAAATLPRIMRELREAEENYRMAKLRVDAEARDNEKLRKEVEALKVPRVRTMLTVLKFTARMPDGEPRESVVKLGLGRCGKTVEQLDAYRQNGQFIIKQWHDDGTYKLFVYNESDLVGRVQECHEKVEAAPGTHLAERLDREERIANIMRPRHFK</sequence>